<dbReference type="EMBL" id="PISP01000001">
    <property type="protein sequence ID" value="PKD45068.1"/>
    <property type="molecule type" value="Genomic_DNA"/>
</dbReference>
<dbReference type="Proteomes" id="UP000233398">
    <property type="component" value="Unassembled WGS sequence"/>
</dbReference>
<dbReference type="AlphaFoldDB" id="A0A2N0VLJ0"/>
<evidence type="ECO:0000259" key="3">
    <source>
        <dbReference type="Pfam" id="PF00849"/>
    </source>
</evidence>
<evidence type="ECO:0000256" key="2">
    <source>
        <dbReference type="ARBA" id="ARBA00023235"/>
    </source>
</evidence>
<dbReference type="GO" id="GO:0001522">
    <property type="term" value="P:pseudouridine synthesis"/>
    <property type="evidence" value="ECO:0007669"/>
    <property type="project" value="InterPro"/>
</dbReference>
<dbReference type="InterPro" id="IPR020103">
    <property type="entry name" value="PsdUridine_synth_cat_dom_sf"/>
</dbReference>
<accession>A0A2N0VLJ0</accession>
<sequence>MKTTQTNPDIDIIYEDNHLLVVNKPSGLLSQEDHTGDPDILTLCKEYIKKEHKKPGNVFLGLLHRLDRPVSGVMMFAKTSKSASRISEQIRQRTIKKKYLAVVEGNPPPNGYLTHHLLKDEKTNTVKVVKPNVKGAQDAKLMFHRLETVKNLHLLEVSLITGRPHQIRVQLSAEGYPIWGDQKYGDSKNSTPALHAFRLKIDHPTLKEEIVFTAKRPEFFPWNKFSASDSF</sequence>
<dbReference type="Gene3D" id="3.30.2350.10">
    <property type="entry name" value="Pseudouridine synthase"/>
    <property type="match status" value="1"/>
</dbReference>
<dbReference type="PROSITE" id="PS01129">
    <property type="entry name" value="PSI_RLU"/>
    <property type="match status" value="1"/>
</dbReference>
<dbReference type="PANTHER" id="PTHR21600">
    <property type="entry name" value="MITOCHONDRIAL RNA PSEUDOURIDINE SYNTHASE"/>
    <property type="match status" value="1"/>
</dbReference>
<feature type="domain" description="Pseudouridine synthase RsuA/RluA-like" evidence="3">
    <location>
        <begin position="18"/>
        <end position="173"/>
    </location>
</feature>
<comment type="similarity">
    <text evidence="1">Belongs to the pseudouridine synthase RluA family.</text>
</comment>
<name>A0A2N0VLJ0_9BACT</name>
<reference evidence="4 5" key="1">
    <citation type="submission" date="2017-11" db="EMBL/GenBank/DDBJ databases">
        <title>Rhodohalobacter 15182 sp. nov., isolated from a salt lake.</title>
        <authorList>
            <person name="Han S."/>
        </authorList>
    </citation>
    <scope>NUCLEOTIDE SEQUENCE [LARGE SCALE GENOMIC DNA]</scope>
    <source>
        <strain evidence="4 5">15182</strain>
    </source>
</reference>
<dbReference type="OrthoDB" id="9807829at2"/>
<dbReference type="PANTHER" id="PTHR21600:SF83">
    <property type="entry name" value="PSEUDOURIDYLATE SYNTHASE RPUSD4, MITOCHONDRIAL"/>
    <property type="match status" value="1"/>
</dbReference>
<organism evidence="4 5">
    <name type="scientific">Rhodohalobacter barkolensis</name>
    <dbReference type="NCBI Taxonomy" id="2053187"/>
    <lineage>
        <taxon>Bacteria</taxon>
        <taxon>Pseudomonadati</taxon>
        <taxon>Balneolota</taxon>
        <taxon>Balneolia</taxon>
        <taxon>Balneolales</taxon>
        <taxon>Balneolaceae</taxon>
        <taxon>Rhodohalobacter</taxon>
    </lineage>
</organism>
<dbReference type="GO" id="GO:0003723">
    <property type="term" value="F:RNA binding"/>
    <property type="evidence" value="ECO:0007669"/>
    <property type="project" value="InterPro"/>
</dbReference>
<evidence type="ECO:0000313" key="4">
    <source>
        <dbReference type="EMBL" id="PKD45068.1"/>
    </source>
</evidence>
<dbReference type="GO" id="GO:0006396">
    <property type="term" value="P:RNA processing"/>
    <property type="evidence" value="ECO:0007669"/>
    <property type="project" value="UniProtKB-ARBA"/>
</dbReference>
<evidence type="ECO:0000313" key="5">
    <source>
        <dbReference type="Proteomes" id="UP000233398"/>
    </source>
</evidence>
<dbReference type="InterPro" id="IPR006145">
    <property type="entry name" value="PsdUridine_synth_RsuA/RluA"/>
</dbReference>
<dbReference type="GO" id="GO:0140098">
    <property type="term" value="F:catalytic activity, acting on RNA"/>
    <property type="evidence" value="ECO:0007669"/>
    <property type="project" value="UniProtKB-ARBA"/>
</dbReference>
<keyword evidence="2" id="KW-0413">Isomerase</keyword>
<comment type="caution">
    <text evidence="4">The sequence shown here is derived from an EMBL/GenBank/DDBJ whole genome shotgun (WGS) entry which is preliminary data.</text>
</comment>
<dbReference type="InterPro" id="IPR006224">
    <property type="entry name" value="PsdUridine_synth_RluA-like_CS"/>
</dbReference>
<dbReference type="GO" id="GO:0009982">
    <property type="term" value="F:pseudouridine synthase activity"/>
    <property type="evidence" value="ECO:0007669"/>
    <property type="project" value="InterPro"/>
</dbReference>
<keyword evidence="5" id="KW-1185">Reference proteome</keyword>
<dbReference type="CDD" id="cd02869">
    <property type="entry name" value="PseudoU_synth_RluA_like"/>
    <property type="match status" value="1"/>
</dbReference>
<dbReference type="InterPro" id="IPR050188">
    <property type="entry name" value="RluA_PseudoU_synthase"/>
</dbReference>
<dbReference type="SUPFAM" id="SSF55120">
    <property type="entry name" value="Pseudouridine synthase"/>
    <property type="match status" value="1"/>
</dbReference>
<dbReference type="RefSeq" id="WP_101072483.1">
    <property type="nucleotide sequence ID" value="NZ_PISP01000001.1"/>
</dbReference>
<gene>
    <name evidence="4" type="ORF">CWD77_06325</name>
</gene>
<dbReference type="Pfam" id="PF00849">
    <property type="entry name" value="PseudoU_synth_2"/>
    <property type="match status" value="1"/>
</dbReference>
<protein>
    <submittedName>
        <fullName evidence="4">RNA pseudouridine synthase</fullName>
    </submittedName>
</protein>
<evidence type="ECO:0000256" key="1">
    <source>
        <dbReference type="ARBA" id="ARBA00010876"/>
    </source>
</evidence>
<proteinExistence type="inferred from homology"/>